<protein>
    <submittedName>
        <fullName evidence="2">Uncharacterized protein</fullName>
    </submittedName>
</protein>
<dbReference type="InterPro" id="IPR007612">
    <property type="entry name" value="LOR"/>
</dbReference>
<dbReference type="RefSeq" id="XP_062790779.1">
    <property type="nucleotide sequence ID" value="XM_062934728.1"/>
</dbReference>
<proteinExistence type="inferred from homology"/>
<keyword evidence="3" id="KW-1185">Reference proteome</keyword>
<dbReference type="Gene3D" id="2.40.160.200">
    <property type="entry name" value="LURP1-related"/>
    <property type="match status" value="1"/>
</dbReference>
<dbReference type="InterPro" id="IPR025659">
    <property type="entry name" value="Tubby-like_C"/>
</dbReference>
<organism evidence="2 3">
    <name type="scientific">Kwoniella shivajii</name>
    <dbReference type="NCBI Taxonomy" id="564305"/>
    <lineage>
        <taxon>Eukaryota</taxon>
        <taxon>Fungi</taxon>
        <taxon>Dikarya</taxon>
        <taxon>Basidiomycota</taxon>
        <taxon>Agaricomycotina</taxon>
        <taxon>Tremellomycetes</taxon>
        <taxon>Tremellales</taxon>
        <taxon>Cryptococcaceae</taxon>
        <taxon>Kwoniella</taxon>
    </lineage>
</organism>
<dbReference type="PANTHER" id="PTHR31087">
    <property type="match status" value="1"/>
</dbReference>
<dbReference type="InterPro" id="IPR038595">
    <property type="entry name" value="LOR_sf"/>
</dbReference>
<reference evidence="2 3" key="1">
    <citation type="submission" date="2024-01" db="EMBL/GenBank/DDBJ databases">
        <title>Comparative genomics of Cryptococcus and Kwoniella reveals pathogenesis evolution and contrasting modes of karyotype evolution via chromosome fusion or intercentromeric recombination.</title>
        <authorList>
            <person name="Coelho M.A."/>
            <person name="David-Palma M."/>
            <person name="Shea T."/>
            <person name="Bowers K."/>
            <person name="McGinley-Smith S."/>
            <person name="Mohammad A.W."/>
            <person name="Gnirke A."/>
            <person name="Yurkov A.M."/>
            <person name="Nowrousian M."/>
            <person name="Sun S."/>
            <person name="Cuomo C.A."/>
            <person name="Heitman J."/>
        </authorList>
    </citation>
    <scope>NUCLEOTIDE SEQUENCE [LARGE SCALE GENOMIC DNA]</scope>
    <source>
        <strain evidence="2">CBS 11374</strain>
    </source>
</reference>
<dbReference type="EMBL" id="CP141883">
    <property type="protein sequence ID" value="WRT66039.1"/>
    <property type="molecule type" value="Genomic_DNA"/>
</dbReference>
<dbReference type="Pfam" id="PF04525">
    <property type="entry name" value="LOR"/>
    <property type="match status" value="1"/>
</dbReference>
<dbReference type="PANTHER" id="PTHR31087:SF161">
    <property type="entry name" value="TUBBY C 2 FAMILY PROTEIN"/>
    <property type="match status" value="1"/>
</dbReference>
<name>A0ABZ1CW98_9TREE</name>
<accession>A0ABZ1CW98</accession>
<dbReference type="GeneID" id="87955122"/>
<gene>
    <name evidence="2" type="ORF">IL334_002991</name>
</gene>
<sequence length="214" mass="23325">MGAIGSFIPVPFDEVTISSLRAGPGQDLSPVSPSIGIHTQQVVNKCTGLVLQSDPFDNHGEDFCIRDLDGEVRVVCRSSSASNGRKVITDPQGNTMISIKSKTSISRSYIGEGKNGEEIFRMKKKFALGSSMEVSFQDTFSSRRRFIQLRGDFWVGSADILLVSGPLIAQFSRRQIQSKGLDPSKETYIVNVAPGVDLALITAICICFEESKDK</sequence>
<dbReference type="SUPFAM" id="SSF54518">
    <property type="entry name" value="Tubby C-terminal domain-like"/>
    <property type="match status" value="1"/>
</dbReference>
<evidence type="ECO:0000256" key="1">
    <source>
        <dbReference type="ARBA" id="ARBA00005437"/>
    </source>
</evidence>
<dbReference type="Proteomes" id="UP001329825">
    <property type="component" value="Chromosome 3"/>
</dbReference>
<evidence type="ECO:0000313" key="3">
    <source>
        <dbReference type="Proteomes" id="UP001329825"/>
    </source>
</evidence>
<comment type="similarity">
    <text evidence="1">Belongs to the LOR family.</text>
</comment>
<evidence type="ECO:0000313" key="2">
    <source>
        <dbReference type="EMBL" id="WRT66039.1"/>
    </source>
</evidence>